<evidence type="ECO:0008006" key="4">
    <source>
        <dbReference type="Google" id="ProtNLM"/>
    </source>
</evidence>
<dbReference type="AlphaFoldDB" id="A0A067PTQ5"/>
<feature type="region of interest" description="Disordered" evidence="1">
    <location>
        <begin position="370"/>
        <end position="397"/>
    </location>
</feature>
<feature type="compositionally biased region" description="Low complexity" evidence="1">
    <location>
        <begin position="370"/>
        <end position="395"/>
    </location>
</feature>
<dbReference type="InParanoid" id="A0A067PTQ5"/>
<evidence type="ECO:0000313" key="2">
    <source>
        <dbReference type="EMBL" id="KDQ57225.1"/>
    </source>
</evidence>
<evidence type="ECO:0000256" key="1">
    <source>
        <dbReference type="SAM" id="MobiDB-lite"/>
    </source>
</evidence>
<dbReference type="Proteomes" id="UP000027265">
    <property type="component" value="Unassembled WGS sequence"/>
</dbReference>
<gene>
    <name evidence="2" type="ORF">JAAARDRAFT_288936</name>
</gene>
<dbReference type="HOGENOM" id="CLU_581485_0_0_1"/>
<dbReference type="STRING" id="933084.A0A067PTQ5"/>
<dbReference type="EMBL" id="KL197720">
    <property type="protein sequence ID" value="KDQ57225.1"/>
    <property type="molecule type" value="Genomic_DNA"/>
</dbReference>
<evidence type="ECO:0000313" key="3">
    <source>
        <dbReference type="Proteomes" id="UP000027265"/>
    </source>
</evidence>
<accession>A0A067PTQ5</accession>
<feature type="region of interest" description="Disordered" evidence="1">
    <location>
        <begin position="88"/>
        <end position="179"/>
    </location>
</feature>
<name>A0A067PTQ5_9AGAM</name>
<protein>
    <recommendedName>
        <fullName evidence="4">Copper-fist domain-containing protein</fullName>
    </recommendedName>
</protein>
<feature type="compositionally biased region" description="Low complexity" evidence="1">
    <location>
        <begin position="156"/>
        <end position="174"/>
    </location>
</feature>
<organism evidence="2 3">
    <name type="scientific">Jaapia argillacea MUCL 33604</name>
    <dbReference type="NCBI Taxonomy" id="933084"/>
    <lineage>
        <taxon>Eukaryota</taxon>
        <taxon>Fungi</taxon>
        <taxon>Dikarya</taxon>
        <taxon>Basidiomycota</taxon>
        <taxon>Agaricomycotina</taxon>
        <taxon>Agaricomycetes</taxon>
        <taxon>Agaricomycetidae</taxon>
        <taxon>Jaapiales</taxon>
        <taxon>Jaapiaceae</taxon>
        <taxon>Jaapia</taxon>
    </lineage>
</organism>
<sequence>MVYLNLWDRRLRCSQNPHQTRKVVVTIDPGHFTILKPASAAAHQAIAERPLTRRLSDGSNDDLGAIHEMNARNHPHLRRVLPRLSSGHAIPTGAGHETSSHVVSAPHHSSHHGNMFYSPYGRAYESTHVDPSPEASPECVAPHIDQSGVPPERFRPFPAATSASSSPQFSQPPFGTVTSWNQNQLANNFEESTRPYTSPSSQTLPSKDPFIPTFDISAIDEWMSQLPDFAMQASDTNNPSPPLGDVDPAIVQAFFASWNDNVYSVPTTGTEPPDGGWYGGNDKCAAGQCRCIGDWCGQGREGVESPSRNSVTFAVSGERAPCASEKGSLTGNFSSSRPEEANRAAFVVNIPLPRNHSGTADRLHLSIEPRQSFSRASSTSSSHSSQPSSHGSFGSVDYANIPESHSFDSIPGMAFIDEFDPSNSKARTFS</sequence>
<reference evidence="3" key="1">
    <citation type="journal article" date="2014" name="Proc. Natl. Acad. Sci. U.S.A.">
        <title>Extensive sampling of basidiomycete genomes demonstrates inadequacy of the white-rot/brown-rot paradigm for wood decay fungi.</title>
        <authorList>
            <person name="Riley R."/>
            <person name="Salamov A.A."/>
            <person name="Brown D.W."/>
            <person name="Nagy L.G."/>
            <person name="Floudas D."/>
            <person name="Held B.W."/>
            <person name="Levasseur A."/>
            <person name="Lombard V."/>
            <person name="Morin E."/>
            <person name="Otillar R."/>
            <person name="Lindquist E.A."/>
            <person name="Sun H."/>
            <person name="LaButti K.M."/>
            <person name="Schmutz J."/>
            <person name="Jabbour D."/>
            <person name="Luo H."/>
            <person name="Baker S.E."/>
            <person name="Pisabarro A.G."/>
            <person name="Walton J.D."/>
            <person name="Blanchette R.A."/>
            <person name="Henrissat B."/>
            <person name="Martin F."/>
            <person name="Cullen D."/>
            <person name="Hibbett D.S."/>
            <person name="Grigoriev I.V."/>
        </authorList>
    </citation>
    <scope>NUCLEOTIDE SEQUENCE [LARGE SCALE GENOMIC DNA]</scope>
    <source>
        <strain evidence="3">MUCL 33604</strain>
    </source>
</reference>
<keyword evidence="3" id="KW-1185">Reference proteome</keyword>
<proteinExistence type="predicted"/>